<dbReference type="Gene3D" id="3.60.15.10">
    <property type="entry name" value="Ribonuclease Z/Hydroxyacylglutathione hydrolase-like"/>
    <property type="match status" value="1"/>
</dbReference>
<keyword evidence="4" id="KW-0862">Zinc</keyword>
<dbReference type="CDD" id="cd06262">
    <property type="entry name" value="metallo-hydrolase-like_MBL-fold"/>
    <property type="match status" value="1"/>
</dbReference>
<organism evidence="6 7">
    <name type="scientific">Aerococcus kribbianus</name>
    <dbReference type="NCBI Taxonomy" id="2999064"/>
    <lineage>
        <taxon>Bacteria</taxon>
        <taxon>Bacillati</taxon>
        <taxon>Bacillota</taxon>
        <taxon>Bacilli</taxon>
        <taxon>Lactobacillales</taxon>
        <taxon>Aerococcaceae</taxon>
        <taxon>Aerococcus</taxon>
    </lineage>
</organism>
<reference evidence="6" key="1">
    <citation type="submission" date="2022-12" db="EMBL/GenBank/DDBJ databases">
        <title>Description and comparative metabolic analysis of Aerococcus sp. nov., isolated from the feces of a pig.</title>
        <authorList>
            <person name="Chang Y.-H."/>
        </authorList>
    </citation>
    <scope>NUCLEOTIDE SEQUENCE</scope>
    <source>
        <strain evidence="6">YH-aer222</strain>
    </source>
</reference>
<evidence type="ECO:0000313" key="6">
    <source>
        <dbReference type="EMBL" id="MCZ0726162.1"/>
    </source>
</evidence>
<evidence type="ECO:0000259" key="5">
    <source>
        <dbReference type="SMART" id="SM00849"/>
    </source>
</evidence>
<gene>
    <name evidence="6" type="ORF">OW157_06255</name>
</gene>
<evidence type="ECO:0000256" key="1">
    <source>
        <dbReference type="ARBA" id="ARBA00001947"/>
    </source>
</evidence>
<proteinExistence type="predicted"/>
<dbReference type="SUPFAM" id="SSF56281">
    <property type="entry name" value="Metallo-hydrolase/oxidoreductase"/>
    <property type="match status" value="1"/>
</dbReference>
<dbReference type="EMBL" id="JAPRFR010000003">
    <property type="protein sequence ID" value="MCZ0726162.1"/>
    <property type="molecule type" value="Genomic_DNA"/>
</dbReference>
<keyword evidence="3" id="KW-0378">Hydrolase</keyword>
<dbReference type="RefSeq" id="WP_268752494.1">
    <property type="nucleotide sequence ID" value="NZ_JAPRFQ010000003.1"/>
</dbReference>
<dbReference type="InterPro" id="IPR036866">
    <property type="entry name" value="RibonucZ/Hydroxyglut_hydro"/>
</dbReference>
<dbReference type="GO" id="GO:0016787">
    <property type="term" value="F:hydrolase activity"/>
    <property type="evidence" value="ECO:0007669"/>
    <property type="project" value="UniProtKB-KW"/>
</dbReference>
<protein>
    <submittedName>
        <fullName evidence="6">MBL fold metallo-hydrolase</fullName>
    </submittedName>
</protein>
<keyword evidence="7" id="KW-1185">Reference proteome</keyword>
<dbReference type="InterPro" id="IPR001279">
    <property type="entry name" value="Metallo-B-lactamas"/>
</dbReference>
<evidence type="ECO:0000256" key="2">
    <source>
        <dbReference type="ARBA" id="ARBA00022723"/>
    </source>
</evidence>
<accession>A0A9X3JF53</accession>
<dbReference type="InterPro" id="IPR051453">
    <property type="entry name" value="MBL_Glyoxalase_II"/>
</dbReference>
<sequence>MQLARYTVGPYGEHCYLIYLDDGQCLIIDPGDQADFLIQEITQLNVRPQAILLTHAHFDHILAVEALRDHYQIPLWQHASEANWVVKRQSHPATTPTYFWDHEGDYAIAGFKFRLAHVPGHSPGSVVFIFNDFVIAGDTLFKGTIGRTDLEDGDHDRLISGIKKHLLTLPDQVRVFPGHGQATSIAEEKANNPFFK</sequence>
<evidence type="ECO:0000313" key="7">
    <source>
        <dbReference type="Proteomes" id="UP001146670"/>
    </source>
</evidence>
<evidence type="ECO:0000256" key="3">
    <source>
        <dbReference type="ARBA" id="ARBA00022801"/>
    </source>
</evidence>
<dbReference type="PANTHER" id="PTHR46233">
    <property type="entry name" value="HYDROXYACYLGLUTATHIONE HYDROLASE GLOC"/>
    <property type="match status" value="1"/>
</dbReference>
<dbReference type="GO" id="GO:0046872">
    <property type="term" value="F:metal ion binding"/>
    <property type="evidence" value="ECO:0007669"/>
    <property type="project" value="UniProtKB-KW"/>
</dbReference>
<dbReference type="Pfam" id="PF00753">
    <property type="entry name" value="Lactamase_B"/>
    <property type="match status" value="1"/>
</dbReference>
<dbReference type="PANTHER" id="PTHR46233:SF3">
    <property type="entry name" value="HYDROXYACYLGLUTATHIONE HYDROLASE GLOC"/>
    <property type="match status" value="1"/>
</dbReference>
<comment type="cofactor">
    <cofactor evidence="1">
        <name>Zn(2+)</name>
        <dbReference type="ChEBI" id="CHEBI:29105"/>
    </cofactor>
</comment>
<dbReference type="AlphaFoldDB" id="A0A9X3JF53"/>
<dbReference type="SMART" id="SM00849">
    <property type="entry name" value="Lactamase_B"/>
    <property type="match status" value="1"/>
</dbReference>
<dbReference type="Proteomes" id="UP001146670">
    <property type="component" value="Unassembled WGS sequence"/>
</dbReference>
<evidence type="ECO:0000256" key="4">
    <source>
        <dbReference type="ARBA" id="ARBA00022833"/>
    </source>
</evidence>
<comment type="caution">
    <text evidence="6">The sequence shown here is derived from an EMBL/GenBank/DDBJ whole genome shotgun (WGS) entry which is preliminary data.</text>
</comment>
<keyword evidence="2" id="KW-0479">Metal-binding</keyword>
<name>A0A9X3JF53_9LACT</name>
<feature type="domain" description="Metallo-beta-lactamase" evidence="5">
    <location>
        <begin position="12"/>
        <end position="179"/>
    </location>
</feature>